<sequence length="214" mass="24323">MMWTKLKQNTTRTWSTCRNTLQSSLPKAIHVTDNSILVSTREKGEPWPLTEHSRRQIVVLDQSGKQKINVIEYDRQNKRLFSLIYRMKMDKMGNIIAIDAPSNDVVILVKVVKNAIAWIYEGNSDIYTDEVAFYSSGLSVTKVGNIVVTDEDTSSLHILSGDGILIKCCMMKNLNILLPHCLHIDFYGNLWIGCYKDTDSKENSNIYNLEISGC</sequence>
<name>A0A8S3T269_MYTED</name>
<dbReference type="OrthoDB" id="6094481at2759"/>
<dbReference type="EMBL" id="CAJPWZ010001772">
    <property type="protein sequence ID" value="CAG2222982.1"/>
    <property type="molecule type" value="Genomic_DNA"/>
</dbReference>
<accession>A0A8S3T269</accession>
<gene>
    <name evidence="1" type="ORF">MEDL_36281</name>
</gene>
<keyword evidence="2" id="KW-1185">Reference proteome</keyword>
<dbReference type="Proteomes" id="UP000683360">
    <property type="component" value="Unassembled WGS sequence"/>
</dbReference>
<protein>
    <submittedName>
        <fullName evidence="1">Uncharacterized protein</fullName>
    </submittedName>
</protein>
<evidence type="ECO:0000313" key="1">
    <source>
        <dbReference type="EMBL" id="CAG2222982.1"/>
    </source>
</evidence>
<dbReference type="SUPFAM" id="SSF101898">
    <property type="entry name" value="NHL repeat"/>
    <property type="match status" value="1"/>
</dbReference>
<dbReference type="AlphaFoldDB" id="A0A8S3T269"/>
<organism evidence="1 2">
    <name type="scientific">Mytilus edulis</name>
    <name type="common">Blue mussel</name>
    <dbReference type="NCBI Taxonomy" id="6550"/>
    <lineage>
        <taxon>Eukaryota</taxon>
        <taxon>Metazoa</taxon>
        <taxon>Spiralia</taxon>
        <taxon>Lophotrochozoa</taxon>
        <taxon>Mollusca</taxon>
        <taxon>Bivalvia</taxon>
        <taxon>Autobranchia</taxon>
        <taxon>Pteriomorphia</taxon>
        <taxon>Mytilida</taxon>
        <taxon>Mytiloidea</taxon>
        <taxon>Mytilidae</taxon>
        <taxon>Mytilinae</taxon>
        <taxon>Mytilus</taxon>
    </lineage>
</organism>
<proteinExistence type="predicted"/>
<evidence type="ECO:0000313" key="2">
    <source>
        <dbReference type="Proteomes" id="UP000683360"/>
    </source>
</evidence>
<reference evidence="1" key="1">
    <citation type="submission" date="2021-03" db="EMBL/GenBank/DDBJ databases">
        <authorList>
            <person name="Bekaert M."/>
        </authorList>
    </citation>
    <scope>NUCLEOTIDE SEQUENCE</scope>
</reference>
<comment type="caution">
    <text evidence="1">The sequence shown here is derived from an EMBL/GenBank/DDBJ whole genome shotgun (WGS) entry which is preliminary data.</text>
</comment>